<feature type="chain" id="PRO_5011542108" evidence="1">
    <location>
        <begin position="22"/>
        <end position="280"/>
    </location>
</feature>
<reference evidence="3 4" key="1">
    <citation type="submission" date="2016-10" db="EMBL/GenBank/DDBJ databases">
        <authorList>
            <person name="de Groot N.N."/>
        </authorList>
    </citation>
    <scope>NUCLEOTIDE SEQUENCE [LARGE SCALE GENOMIC DNA]</scope>
    <source>
        <strain evidence="3 4">DSM 19938</strain>
    </source>
</reference>
<dbReference type="InterPro" id="IPR050410">
    <property type="entry name" value="CCR4/nocturin_mRNA_transcr"/>
</dbReference>
<dbReference type="SUPFAM" id="SSF56219">
    <property type="entry name" value="DNase I-like"/>
    <property type="match status" value="1"/>
</dbReference>
<proteinExistence type="predicted"/>
<evidence type="ECO:0000259" key="2">
    <source>
        <dbReference type="Pfam" id="PF03372"/>
    </source>
</evidence>
<dbReference type="PANTHER" id="PTHR12121:SF36">
    <property type="entry name" value="ENDONUCLEASE_EXONUCLEASE_PHOSPHATASE DOMAIN-CONTAINING PROTEIN"/>
    <property type="match status" value="1"/>
</dbReference>
<protein>
    <submittedName>
        <fullName evidence="3">Metal-dependent hydrolase, endonuclease/exonuclease/phosphatase family</fullName>
    </submittedName>
</protein>
<dbReference type="OrthoDB" id="9793162at2"/>
<keyword evidence="3" id="KW-0269">Exonuclease</keyword>
<keyword evidence="3" id="KW-0255">Endonuclease</keyword>
<evidence type="ECO:0000256" key="1">
    <source>
        <dbReference type="SAM" id="SignalP"/>
    </source>
</evidence>
<evidence type="ECO:0000313" key="3">
    <source>
        <dbReference type="EMBL" id="SEI75610.1"/>
    </source>
</evidence>
<feature type="signal peptide" evidence="1">
    <location>
        <begin position="1"/>
        <end position="21"/>
    </location>
</feature>
<keyword evidence="3" id="KW-0540">Nuclease</keyword>
<accession>A0A1H6TH59</accession>
<dbReference type="InterPro" id="IPR036691">
    <property type="entry name" value="Endo/exonu/phosph_ase_sf"/>
</dbReference>
<dbReference type="STRING" id="408657.SAMN04487995_2045"/>
<dbReference type="RefSeq" id="WP_090335058.1">
    <property type="nucleotide sequence ID" value="NZ_FNXY01000003.1"/>
</dbReference>
<dbReference type="Proteomes" id="UP000199532">
    <property type="component" value="Unassembled WGS sequence"/>
</dbReference>
<dbReference type="InterPro" id="IPR005135">
    <property type="entry name" value="Endo/exonuclease/phosphatase"/>
</dbReference>
<keyword evidence="3" id="KW-0378">Hydrolase</keyword>
<dbReference type="PANTHER" id="PTHR12121">
    <property type="entry name" value="CARBON CATABOLITE REPRESSOR PROTEIN 4"/>
    <property type="match status" value="1"/>
</dbReference>
<organism evidence="3 4">
    <name type="scientific">Dyadobacter koreensis</name>
    <dbReference type="NCBI Taxonomy" id="408657"/>
    <lineage>
        <taxon>Bacteria</taxon>
        <taxon>Pseudomonadati</taxon>
        <taxon>Bacteroidota</taxon>
        <taxon>Cytophagia</taxon>
        <taxon>Cytophagales</taxon>
        <taxon>Spirosomataceae</taxon>
        <taxon>Dyadobacter</taxon>
    </lineage>
</organism>
<dbReference type="GO" id="GO:0004519">
    <property type="term" value="F:endonuclease activity"/>
    <property type="evidence" value="ECO:0007669"/>
    <property type="project" value="UniProtKB-KW"/>
</dbReference>
<name>A0A1H6TH59_9BACT</name>
<dbReference type="Gene3D" id="3.60.10.10">
    <property type="entry name" value="Endonuclease/exonuclease/phosphatase"/>
    <property type="match status" value="1"/>
</dbReference>
<dbReference type="CDD" id="cd09083">
    <property type="entry name" value="EEP-1"/>
    <property type="match status" value="1"/>
</dbReference>
<evidence type="ECO:0000313" key="4">
    <source>
        <dbReference type="Proteomes" id="UP000199532"/>
    </source>
</evidence>
<keyword evidence="1" id="KW-0732">Signal</keyword>
<feature type="domain" description="Endonuclease/exonuclease/phosphatase" evidence="2">
    <location>
        <begin position="29"/>
        <end position="270"/>
    </location>
</feature>
<keyword evidence="4" id="KW-1185">Reference proteome</keyword>
<dbReference type="GO" id="GO:0000175">
    <property type="term" value="F:3'-5'-RNA exonuclease activity"/>
    <property type="evidence" value="ECO:0007669"/>
    <property type="project" value="TreeGrafter"/>
</dbReference>
<dbReference type="AlphaFoldDB" id="A0A1H6TH59"/>
<gene>
    <name evidence="3" type="ORF">SAMN04487995_2045</name>
</gene>
<dbReference type="EMBL" id="FNXY01000003">
    <property type="protein sequence ID" value="SEI75610.1"/>
    <property type="molecule type" value="Genomic_DNA"/>
</dbReference>
<dbReference type="Pfam" id="PF03372">
    <property type="entry name" value="Exo_endo_phos"/>
    <property type="match status" value="1"/>
</dbReference>
<sequence length="280" mass="32144">MKNVFLILLALVITTAVYAQKKPETINIASYNLRYDNKGDGINAWPNRKEMVKGLIRFHEFDIFGTQEVLINQLHDVEELKEFAFLGKGRDDGKEGGEHSAIFYKKDRFKVLKNGDFWLSETPDKPGKGWDATCCNRICSWAKFQDFNTKKEFYFFNVHFDHQGVEARRQSGTLMVKKIKEIAGNSPTILTGDFNSTPETEQIKAIQTLLSDSHEVTEQPKYGPEGTFNSFEFDAPMDKRIDYIFVSKPIRVLKYGVLTDAKEQRYPSDHQPVVIKAIIN</sequence>